<dbReference type="AlphaFoldDB" id="A0A1T4WFI7"/>
<dbReference type="OrthoDB" id="2874807at2"/>
<evidence type="ECO:0000313" key="2">
    <source>
        <dbReference type="Proteomes" id="UP000190286"/>
    </source>
</evidence>
<dbReference type="GO" id="GO:0043565">
    <property type="term" value="F:sequence-specific DNA binding"/>
    <property type="evidence" value="ECO:0007669"/>
    <property type="project" value="InterPro"/>
</dbReference>
<dbReference type="NCBIfam" id="TIGR02531">
    <property type="entry name" value="yecD_yerC"/>
    <property type="match status" value="1"/>
</dbReference>
<proteinExistence type="predicted"/>
<dbReference type="SUPFAM" id="SSF48295">
    <property type="entry name" value="TrpR-like"/>
    <property type="match status" value="1"/>
</dbReference>
<dbReference type="InterPro" id="IPR013368">
    <property type="entry name" value="YecD_YerC"/>
</dbReference>
<dbReference type="InterPro" id="IPR010921">
    <property type="entry name" value="Trp_repressor/repl_initiator"/>
</dbReference>
<sequence>MQQNERNTALYEAILRLNSLDECIRFFDDLCAVTELRTMEQRYAVAGCLLQGKVYSEIRRETGASSATVSRVNRMLNYGTGSVAESVREDLAAQGVTADTKE</sequence>
<dbReference type="InterPro" id="IPR038116">
    <property type="entry name" value="TrpR-like_sf"/>
</dbReference>
<keyword evidence="2" id="KW-1185">Reference proteome</keyword>
<dbReference type="Gene3D" id="1.10.1270.10">
    <property type="entry name" value="TrpR-like"/>
    <property type="match status" value="1"/>
</dbReference>
<gene>
    <name evidence="1" type="ORF">SAMN02745178_00521</name>
</gene>
<reference evidence="1 2" key="1">
    <citation type="submission" date="2017-02" db="EMBL/GenBank/DDBJ databases">
        <authorList>
            <person name="Peterson S.W."/>
        </authorList>
    </citation>
    <scope>NUCLEOTIDE SEQUENCE [LARGE SCALE GENOMIC DNA]</scope>
    <source>
        <strain evidence="1 2">ATCC 27749</strain>
    </source>
</reference>
<evidence type="ECO:0000313" key="1">
    <source>
        <dbReference type="EMBL" id="SKA76050.1"/>
    </source>
</evidence>
<dbReference type="EMBL" id="FUYF01000002">
    <property type="protein sequence ID" value="SKA76050.1"/>
    <property type="molecule type" value="Genomic_DNA"/>
</dbReference>
<dbReference type="PANTHER" id="PTHR40080:SF1">
    <property type="entry name" value="TRPR-LIKE PROTEIN YERC_YECD"/>
    <property type="match status" value="1"/>
</dbReference>
<dbReference type="InterPro" id="IPR000831">
    <property type="entry name" value="Trp_repress"/>
</dbReference>
<dbReference type="GeneID" id="93337013"/>
<dbReference type="PANTHER" id="PTHR40080">
    <property type="entry name" value="LMO1763 PROTEIN"/>
    <property type="match status" value="1"/>
</dbReference>
<organism evidence="1 2">
    <name type="scientific">Gemmiger formicilis</name>
    <dbReference type="NCBI Taxonomy" id="745368"/>
    <lineage>
        <taxon>Bacteria</taxon>
        <taxon>Bacillati</taxon>
        <taxon>Bacillota</taxon>
        <taxon>Clostridia</taxon>
        <taxon>Eubacteriales</taxon>
        <taxon>Gemmiger</taxon>
    </lineage>
</organism>
<accession>A0A1T4WFI7</accession>
<protein>
    <submittedName>
        <fullName evidence="1">Trp operon repressor family</fullName>
    </submittedName>
</protein>
<dbReference type="Pfam" id="PF01371">
    <property type="entry name" value="Trp_repressor"/>
    <property type="match status" value="1"/>
</dbReference>
<dbReference type="Proteomes" id="UP000190286">
    <property type="component" value="Unassembled WGS sequence"/>
</dbReference>
<dbReference type="RefSeq" id="WP_078783534.1">
    <property type="nucleotide sequence ID" value="NZ_CAJKTF010000002.1"/>
</dbReference>
<dbReference type="GO" id="GO:0003700">
    <property type="term" value="F:DNA-binding transcription factor activity"/>
    <property type="evidence" value="ECO:0007669"/>
    <property type="project" value="InterPro"/>
</dbReference>
<dbReference type="STRING" id="745368.SAMN02745178_00521"/>
<name>A0A1T4WFI7_9FIRM</name>